<dbReference type="EMBL" id="JACMSC010000008">
    <property type="protein sequence ID" value="KAG6511632.1"/>
    <property type="molecule type" value="Genomic_DNA"/>
</dbReference>
<reference evidence="2 3" key="1">
    <citation type="submission" date="2020-08" db="EMBL/GenBank/DDBJ databases">
        <title>Plant Genome Project.</title>
        <authorList>
            <person name="Zhang R.-G."/>
        </authorList>
    </citation>
    <scope>NUCLEOTIDE SEQUENCE [LARGE SCALE GENOMIC DNA]</scope>
    <source>
        <tissue evidence="2">Rhizome</tissue>
    </source>
</reference>
<dbReference type="AlphaFoldDB" id="A0A8J5LEK8"/>
<keyword evidence="3" id="KW-1185">Reference proteome</keyword>
<evidence type="ECO:0000313" key="2">
    <source>
        <dbReference type="EMBL" id="KAG6511632.1"/>
    </source>
</evidence>
<evidence type="ECO:0000313" key="3">
    <source>
        <dbReference type="Proteomes" id="UP000734854"/>
    </source>
</evidence>
<gene>
    <name evidence="2" type="ORF">ZIOFF_029707</name>
</gene>
<sequence length="715" mass="82519">MYLQSPSVRLPCLVGITVGWPINNHSDFTSSGVASAGDGVARPPVSLLLFVRPISVDVVHRELVSDDGILREPVGWKLASSRSSLECCVSPIDGTSKTTMSRSCLLQLWVDLLLRAARHVLWAPGATALLLIGDLLVVDDWWSTIVQGGAVCSGGEKDPTLHSVGILMECDHVIELGQSMDEERKGINDRKLSLEEEKRTGEEIFSFAHLFTLIEEDEGSYRSNEDRGSASGMKKQASVTVLFLRRSASIAKYQYRSMPNLFAFGIFSHAMLRRGLLSLGYGSNISWSSAYLNRDGSYPNLVSTVFQKRWMTRHRRVQDRSKKKRVHDLEIATECWKVVSKILTIMEVLRKEPEQVIPLKLLERYRQHINLSKQHKVEDFIRKSPKLFELYRDTKGVVWCGFTEKAEDLLEQEARLLEDHSQKNVEYVTRLLMMSVDKRLHVNKIANFRRDMGLPYDFRQTWIHMFPEHFKVVRVEDDEYLQLMSWNPSWAVTELEKKAMAAGVIAELQPEPGVLSLPFPLKFPRYYKVFRYGEQIEHFQKRNYLSPYADATGLMPGSQEFDKRAVAIMHEILSFTIEKRLVTDHLTHFRREFVMPQKLMRLLLKHCGIFYVSEKGKRFSVFLTEAYDCSELIDKCSIVQWKEKVLKLTGYRGRRKKIKTYESSDFENDLIDRNHDKEIAFVEVEHDESVDAIDDIFITDESEMDIREVYDAYED</sequence>
<name>A0A8J5LEK8_ZINOF</name>
<dbReference type="InterPro" id="IPR021099">
    <property type="entry name" value="PORR_domain"/>
</dbReference>
<dbReference type="PANTHER" id="PTHR31476:SF8">
    <property type="entry name" value="EXPRESSED PROTEIN"/>
    <property type="match status" value="1"/>
</dbReference>
<proteinExistence type="predicted"/>
<dbReference type="GO" id="GO:0003723">
    <property type="term" value="F:RNA binding"/>
    <property type="evidence" value="ECO:0007669"/>
    <property type="project" value="InterPro"/>
</dbReference>
<accession>A0A8J5LEK8</accession>
<dbReference type="InterPro" id="IPR045040">
    <property type="entry name" value="PORR_fam"/>
</dbReference>
<protein>
    <recommendedName>
        <fullName evidence="1">PORR domain-containing protein</fullName>
    </recommendedName>
</protein>
<organism evidence="2 3">
    <name type="scientific">Zingiber officinale</name>
    <name type="common">Ginger</name>
    <name type="synonym">Amomum zingiber</name>
    <dbReference type="NCBI Taxonomy" id="94328"/>
    <lineage>
        <taxon>Eukaryota</taxon>
        <taxon>Viridiplantae</taxon>
        <taxon>Streptophyta</taxon>
        <taxon>Embryophyta</taxon>
        <taxon>Tracheophyta</taxon>
        <taxon>Spermatophyta</taxon>
        <taxon>Magnoliopsida</taxon>
        <taxon>Liliopsida</taxon>
        <taxon>Zingiberales</taxon>
        <taxon>Zingiberaceae</taxon>
        <taxon>Zingiber</taxon>
    </lineage>
</organism>
<comment type="caution">
    <text evidence="2">The sequence shown here is derived from an EMBL/GenBank/DDBJ whole genome shotgun (WGS) entry which is preliminary data.</text>
</comment>
<feature type="domain" description="PORR" evidence="1">
    <location>
        <begin position="324"/>
        <end position="651"/>
    </location>
</feature>
<dbReference type="Proteomes" id="UP000734854">
    <property type="component" value="Unassembled WGS sequence"/>
</dbReference>
<evidence type="ECO:0000259" key="1">
    <source>
        <dbReference type="Pfam" id="PF11955"/>
    </source>
</evidence>
<dbReference type="PANTHER" id="PTHR31476">
    <property type="entry name" value="PROTEIN WHAT'S THIS FACTOR 1 HOMOLOG, CHLOROPLASTIC"/>
    <property type="match status" value="1"/>
</dbReference>
<dbReference type="Pfam" id="PF11955">
    <property type="entry name" value="PORR"/>
    <property type="match status" value="1"/>
</dbReference>